<protein>
    <recommendedName>
        <fullName evidence="5">Ankyrin repeat protein</fullName>
    </recommendedName>
</protein>
<keyword evidence="2" id="KW-0812">Transmembrane</keyword>
<dbReference type="InterPro" id="IPR050829">
    <property type="entry name" value="CorA_MIT"/>
</dbReference>
<keyword evidence="2" id="KW-0472">Membrane</keyword>
<feature type="region of interest" description="Disordered" evidence="1">
    <location>
        <begin position="368"/>
        <end position="417"/>
    </location>
</feature>
<feature type="region of interest" description="Disordered" evidence="1">
    <location>
        <begin position="1"/>
        <end position="145"/>
    </location>
</feature>
<feature type="compositionally biased region" description="Polar residues" evidence="1">
    <location>
        <begin position="77"/>
        <end position="88"/>
    </location>
</feature>
<dbReference type="EMBL" id="MU853340">
    <property type="protein sequence ID" value="KAK4113033.1"/>
    <property type="molecule type" value="Genomic_DNA"/>
</dbReference>
<dbReference type="RefSeq" id="XP_064670603.1">
    <property type="nucleotide sequence ID" value="XM_064817658.1"/>
</dbReference>
<dbReference type="PANTHER" id="PTHR47685">
    <property type="entry name" value="MAGNESIUM TRANSPORT PROTEIN CORA"/>
    <property type="match status" value="1"/>
</dbReference>
<proteinExistence type="predicted"/>
<gene>
    <name evidence="3" type="ORF">N656DRAFT_797576</name>
</gene>
<accession>A0AAN6YTE6</accession>
<dbReference type="AlphaFoldDB" id="A0AAN6YTE6"/>
<evidence type="ECO:0000313" key="4">
    <source>
        <dbReference type="Proteomes" id="UP001302812"/>
    </source>
</evidence>
<keyword evidence="4" id="KW-1185">Reference proteome</keyword>
<feature type="compositionally biased region" description="Basic and acidic residues" evidence="1">
    <location>
        <begin position="193"/>
        <end position="208"/>
    </location>
</feature>
<feature type="transmembrane region" description="Helical" evidence="2">
    <location>
        <begin position="967"/>
        <end position="990"/>
    </location>
</feature>
<sequence length="1211" mass="135727">MDTSGPSVRTQTAVDKVPPRDSQPQGSLQGCGPVADKDSGRGNDSGSVKDKQTKNDESEIPSQLLELLARNDEQRNRVPNNGSQSQTPVKLMKKLLKPKIPENQRPSTPSSSGMVDGQTAATNKGKGNEERAIKARQTPEIGQPSSFKEAPTLVVLNWEKLPASKPPKLDIVAVHDAGQTNEGAWTFIPDPQSQKREHSRTADTDMDISRSRGAGSLVARSLGVGPLGTVHPIKTDEEMANTAKKTKNWLTDPTMIAGDFDGARIMAFSYRPPEVTVPPSDPTAKSAFDKYLQNIASTLLSQLVSQRSATNERDYSRVPLVFIGCGFGCLVIQKLISLADGEGSTHEEGPLLSPILKLTAGIMLLDTPTPLGAQKEGAPRQKGGAQKEDGEQIEGAQKEGASAGKEGAPREDGAQDEAIRESTFPPTLDTGSSGWAGPFLKTPTINTRHLWDNFTGIAAKKSISVCWFYAQDPSTQDIKPRADGVEFVVIPLPVSATKPKPSHTQGRFLGPKDDAYIRLVDHIRGSLMFKASEEAVLEPLLGELIRDNKYNFEVTDRKGRNPLHRMVASLNYKSIKLIAAAYPGLIAARDDDGNTPLHTLVFRVMDLDLKDDDRKPYEDMFRDLEKIWSESLHTLHTFSSGTVTGSIAGEDAAAVALFMPIFGFEEHPNCEKLSNSIKCLEECDPQESQSGALVNAYFRSKMPLHCRRTLDQFTYHMLEDTKERDDTQVVTKWAKEHPKRREVEYDAENDSASHKHDANPVLMIDQLWLWVLKKENMVIACIPETWDSNPTKKTLRTDHSFICTLWDELTRDNRTPITSSMELASLIIRCSIDFIQRPGPGNFSLYECFQSTIDDIAERQAKQFSEFKHIVDELSKPHDPKTWGDMTDELFRLPKETALLAEIMDVLDELKTIRQVFLKQKDVLDKLRQLPSDFKQPLPDHLDKVNANIEAADDMASRATRVHADTMIAFTSVTIFFLPLSFIAAVFAIQVDSFPKDPVSGQNSWPVQNLMSLLFGISLAVIIPLEIVAFNFYRIADYLADKKRKLVDKKKKFADIKKKLASEKFTREKFPDLELGIRWKSGRILSMELWQFLVGHSASGWLPLYGMKYAWIFGRWSFNRKIPLLRRLWEFRLYPCGDYFEVDYPLRRMVAVMVDAWRMAMEIETDRDEPTTRIIAADRAWFQQNSIKRHRAVANRSRGMPRLQQASGALF</sequence>
<comment type="caution">
    <text evidence="3">The sequence shown here is derived from an EMBL/GenBank/DDBJ whole genome shotgun (WGS) entry which is preliminary data.</text>
</comment>
<name>A0AAN6YTE6_9PEZI</name>
<evidence type="ECO:0000256" key="2">
    <source>
        <dbReference type="SAM" id="Phobius"/>
    </source>
</evidence>
<evidence type="ECO:0000256" key="1">
    <source>
        <dbReference type="SAM" id="MobiDB-lite"/>
    </source>
</evidence>
<dbReference type="SUPFAM" id="SSF48403">
    <property type="entry name" value="Ankyrin repeat"/>
    <property type="match status" value="1"/>
</dbReference>
<dbReference type="Gene3D" id="1.25.40.20">
    <property type="entry name" value="Ankyrin repeat-containing domain"/>
    <property type="match status" value="1"/>
</dbReference>
<feature type="region of interest" description="Disordered" evidence="1">
    <location>
        <begin position="183"/>
        <end position="208"/>
    </location>
</feature>
<feature type="compositionally biased region" description="Basic and acidic residues" evidence="1">
    <location>
        <begin position="407"/>
        <end position="417"/>
    </location>
</feature>
<feature type="compositionally biased region" description="Polar residues" evidence="1">
    <location>
        <begin position="1"/>
        <end position="13"/>
    </location>
</feature>
<dbReference type="PANTHER" id="PTHR47685:SF1">
    <property type="entry name" value="MAGNESIUM TRANSPORT PROTEIN CORA"/>
    <property type="match status" value="1"/>
</dbReference>
<keyword evidence="2" id="KW-1133">Transmembrane helix</keyword>
<dbReference type="Proteomes" id="UP001302812">
    <property type="component" value="Unassembled WGS sequence"/>
</dbReference>
<evidence type="ECO:0008006" key="5">
    <source>
        <dbReference type="Google" id="ProtNLM"/>
    </source>
</evidence>
<dbReference type="GeneID" id="89941783"/>
<reference evidence="3" key="1">
    <citation type="journal article" date="2023" name="Mol. Phylogenet. Evol.">
        <title>Genome-scale phylogeny and comparative genomics of the fungal order Sordariales.</title>
        <authorList>
            <person name="Hensen N."/>
            <person name="Bonometti L."/>
            <person name="Westerberg I."/>
            <person name="Brannstrom I.O."/>
            <person name="Guillou S."/>
            <person name="Cros-Aarteil S."/>
            <person name="Calhoun S."/>
            <person name="Haridas S."/>
            <person name="Kuo A."/>
            <person name="Mondo S."/>
            <person name="Pangilinan J."/>
            <person name="Riley R."/>
            <person name="LaButti K."/>
            <person name="Andreopoulos B."/>
            <person name="Lipzen A."/>
            <person name="Chen C."/>
            <person name="Yan M."/>
            <person name="Daum C."/>
            <person name="Ng V."/>
            <person name="Clum A."/>
            <person name="Steindorff A."/>
            <person name="Ohm R.A."/>
            <person name="Martin F."/>
            <person name="Silar P."/>
            <person name="Natvig D.O."/>
            <person name="Lalanne C."/>
            <person name="Gautier V."/>
            <person name="Ament-Velasquez S.L."/>
            <person name="Kruys A."/>
            <person name="Hutchinson M.I."/>
            <person name="Powell A.J."/>
            <person name="Barry K."/>
            <person name="Miller A.N."/>
            <person name="Grigoriev I.V."/>
            <person name="Debuchy R."/>
            <person name="Gladieux P."/>
            <person name="Hiltunen Thoren M."/>
            <person name="Johannesson H."/>
        </authorList>
    </citation>
    <scope>NUCLEOTIDE SEQUENCE</scope>
    <source>
        <strain evidence="3">CBS 508.74</strain>
    </source>
</reference>
<reference evidence="3" key="2">
    <citation type="submission" date="2023-05" db="EMBL/GenBank/DDBJ databases">
        <authorList>
            <consortium name="Lawrence Berkeley National Laboratory"/>
            <person name="Steindorff A."/>
            <person name="Hensen N."/>
            <person name="Bonometti L."/>
            <person name="Westerberg I."/>
            <person name="Brannstrom I.O."/>
            <person name="Guillou S."/>
            <person name="Cros-Aarteil S."/>
            <person name="Calhoun S."/>
            <person name="Haridas S."/>
            <person name="Kuo A."/>
            <person name="Mondo S."/>
            <person name="Pangilinan J."/>
            <person name="Riley R."/>
            <person name="Labutti K."/>
            <person name="Andreopoulos B."/>
            <person name="Lipzen A."/>
            <person name="Chen C."/>
            <person name="Yanf M."/>
            <person name="Daum C."/>
            <person name="Ng V."/>
            <person name="Clum A."/>
            <person name="Ohm R."/>
            <person name="Martin F."/>
            <person name="Silar P."/>
            <person name="Natvig D."/>
            <person name="Lalanne C."/>
            <person name="Gautier V."/>
            <person name="Ament-Velasquez S.L."/>
            <person name="Kruys A."/>
            <person name="Hutchinson M.I."/>
            <person name="Powell A.J."/>
            <person name="Barry K."/>
            <person name="Miller A.N."/>
            <person name="Grigoriev I.V."/>
            <person name="Debuchy R."/>
            <person name="Gladieux P."/>
            <person name="Thoren M.H."/>
            <person name="Johannesson H."/>
        </authorList>
    </citation>
    <scope>NUCLEOTIDE SEQUENCE</scope>
    <source>
        <strain evidence="3">CBS 508.74</strain>
    </source>
</reference>
<feature type="compositionally biased region" description="Polar residues" evidence="1">
    <location>
        <begin position="104"/>
        <end position="113"/>
    </location>
</feature>
<feature type="compositionally biased region" description="Basic and acidic residues" evidence="1">
    <location>
        <begin position="35"/>
        <end position="57"/>
    </location>
</feature>
<dbReference type="Gene3D" id="1.20.58.340">
    <property type="entry name" value="Magnesium transport protein CorA, transmembrane region"/>
    <property type="match status" value="1"/>
</dbReference>
<organism evidence="3 4">
    <name type="scientific">Canariomyces notabilis</name>
    <dbReference type="NCBI Taxonomy" id="2074819"/>
    <lineage>
        <taxon>Eukaryota</taxon>
        <taxon>Fungi</taxon>
        <taxon>Dikarya</taxon>
        <taxon>Ascomycota</taxon>
        <taxon>Pezizomycotina</taxon>
        <taxon>Sordariomycetes</taxon>
        <taxon>Sordariomycetidae</taxon>
        <taxon>Sordariales</taxon>
        <taxon>Chaetomiaceae</taxon>
        <taxon>Canariomyces</taxon>
    </lineage>
</organism>
<evidence type="ECO:0000313" key="3">
    <source>
        <dbReference type="EMBL" id="KAK4113033.1"/>
    </source>
</evidence>
<dbReference type="InterPro" id="IPR036770">
    <property type="entry name" value="Ankyrin_rpt-contain_sf"/>
</dbReference>
<feature type="transmembrane region" description="Helical" evidence="2">
    <location>
        <begin position="1010"/>
        <end position="1033"/>
    </location>
</feature>